<dbReference type="RefSeq" id="WP_093173512.1">
    <property type="nucleotide sequence ID" value="NZ_FNCN01000028.1"/>
</dbReference>
<organism evidence="1 2">
    <name type="scientific">Sinosporangium album</name>
    <dbReference type="NCBI Taxonomy" id="504805"/>
    <lineage>
        <taxon>Bacteria</taxon>
        <taxon>Bacillati</taxon>
        <taxon>Actinomycetota</taxon>
        <taxon>Actinomycetes</taxon>
        <taxon>Streptosporangiales</taxon>
        <taxon>Streptosporangiaceae</taxon>
        <taxon>Sinosporangium</taxon>
    </lineage>
</organism>
<dbReference type="OrthoDB" id="3479918at2"/>
<gene>
    <name evidence="1" type="ORF">SAMN05421505_12837</name>
</gene>
<evidence type="ECO:0000313" key="2">
    <source>
        <dbReference type="Proteomes" id="UP000198923"/>
    </source>
</evidence>
<sequence length="94" mass="9645">MTDPVTCPDCEGRKATRIGPLHLGCLRCGGTGALAGGPPASEGLPPVWEHAIWRDPAVAAAIPCRYCMGARVVTSVNLATQTMATVPCRCTGGP</sequence>
<name>A0A1G8GPW0_9ACTN</name>
<dbReference type="AlphaFoldDB" id="A0A1G8GPW0"/>
<proteinExistence type="predicted"/>
<reference evidence="1 2" key="1">
    <citation type="submission" date="2016-10" db="EMBL/GenBank/DDBJ databases">
        <authorList>
            <person name="de Groot N.N."/>
        </authorList>
    </citation>
    <scope>NUCLEOTIDE SEQUENCE [LARGE SCALE GENOMIC DNA]</scope>
    <source>
        <strain evidence="1 2">CPCC 201354</strain>
    </source>
</reference>
<accession>A0A1G8GPW0</accession>
<dbReference type="Proteomes" id="UP000198923">
    <property type="component" value="Unassembled WGS sequence"/>
</dbReference>
<evidence type="ECO:0000313" key="1">
    <source>
        <dbReference type="EMBL" id="SDH96330.1"/>
    </source>
</evidence>
<dbReference type="EMBL" id="FNCN01000028">
    <property type="protein sequence ID" value="SDH96330.1"/>
    <property type="molecule type" value="Genomic_DNA"/>
</dbReference>
<dbReference type="STRING" id="504805.SAMN05421505_12837"/>
<protein>
    <submittedName>
        <fullName evidence="1">Uncharacterized protein</fullName>
    </submittedName>
</protein>
<keyword evidence="2" id="KW-1185">Reference proteome</keyword>